<evidence type="ECO:0000256" key="4">
    <source>
        <dbReference type="ARBA" id="ARBA00022692"/>
    </source>
</evidence>
<dbReference type="SUPFAM" id="SSF160240">
    <property type="entry name" value="Cation efflux protein cytoplasmic domain-like"/>
    <property type="match status" value="1"/>
</dbReference>
<dbReference type="PANTHER" id="PTHR11562">
    <property type="entry name" value="CATION EFFLUX PROTEIN/ ZINC TRANSPORTER"/>
    <property type="match status" value="1"/>
</dbReference>
<keyword evidence="5" id="KW-0862">Zinc</keyword>
<dbReference type="InterPro" id="IPR002524">
    <property type="entry name" value="Cation_efflux"/>
</dbReference>
<keyword evidence="3" id="KW-0813">Transport</keyword>
<keyword evidence="8 9" id="KW-0472">Membrane</keyword>
<feature type="domain" description="Cation efflux protein cytoplasmic" evidence="11">
    <location>
        <begin position="206"/>
        <end position="273"/>
    </location>
</feature>
<evidence type="ECO:0000313" key="13">
    <source>
        <dbReference type="Proteomes" id="UP000192511"/>
    </source>
</evidence>
<feature type="transmembrane region" description="Helical" evidence="9">
    <location>
        <begin position="166"/>
        <end position="187"/>
    </location>
</feature>
<keyword evidence="13" id="KW-1185">Reference proteome</keyword>
<feature type="transmembrane region" description="Helical" evidence="9">
    <location>
        <begin position="75"/>
        <end position="94"/>
    </location>
</feature>
<dbReference type="Gene3D" id="1.20.1510.10">
    <property type="entry name" value="Cation efflux protein transmembrane domain"/>
    <property type="match status" value="1"/>
</dbReference>
<feature type="domain" description="Cation efflux protein transmembrane" evidence="10">
    <location>
        <begin position="7"/>
        <end position="194"/>
    </location>
</feature>
<evidence type="ECO:0000256" key="3">
    <source>
        <dbReference type="ARBA" id="ARBA00022448"/>
    </source>
</evidence>
<organism evidence="12 13">
    <name type="scientific">Legionella anisa</name>
    <dbReference type="NCBI Taxonomy" id="28082"/>
    <lineage>
        <taxon>Bacteria</taxon>
        <taxon>Pseudomonadati</taxon>
        <taxon>Pseudomonadota</taxon>
        <taxon>Gammaproteobacteria</taxon>
        <taxon>Legionellales</taxon>
        <taxon>Legionellaceae</taxon>
        <taxon>Legionella</taxon>
    </lineage>
</organism>
<protein>
    <submittedName>
        <fullName evidence="12">Cation transporter</fullName>
    </submittedName>
</protein>
<evidence type="ECO:0000256" key="5">
    <source>
        <dbReference type="ARBA" id="ARBA00022906"/>
    </source>
</evidence>
<dbReference type="Proteomes" id="UP000192511">
    <property type="component" value="Unassembled WGS sequence"/>
</dbReference>
<dbReference type="Pfam" id="PF16916">
    <property type="entry name" value="ZT_dimer"/>
    <property type="match status" value="1"/>
</dbReference>
<proteinExistence type="inferred from homology"/>
<dbReference type="Pfam" id="PF01545">
    <property type="entry name" value="Cation_efflux"/>
    <property type="match status" value="1"/>
</dbReference>
<gene>
    <name evidence="12" type="ORF">A6J39_003745</name>
</gene>
<evidence type="ECO:0000256" key="6">
    <source>
        <dbReference type="ARBA" id="ARBA00022989"/>
    </source>
</evidence>
<evidence type="ECO:0000256" key="8">
    <source>
        <dbReference type="ARBA" id="ARBA00023136"/>
    </source>
</evidence>
<dbReference type="PANTHER" id="PTHR11562:SF17">
    <property type="entry name" value="RE54080P-RELATED"/>
    <property type="match status" value="1"/>
</dbReference>
<dbReference type="SUPFAM" id="SSF161111">
    <property type="entry name" value="Cation efflux protein transmembrane domain-like"/>
    <property type="match status" value="1"/>
</dbReference>
<dbReference type="EMBL" id="NBTX02000004">
    <property type="protein sequence ID" value="PNL60395.1"/>
    <property type="molecule type" value="Genomic_DNA"/>
</dbReference>
<dbReference type="AlphaFoldDB" id="A0AAX0WQK9"/>
<dbReference type="InterPro" id="IPR058533">
    <property type="entry name" value="Cation_efflux_TM"/>
</dbReference>
<feature type="transmembrane region" description="Helical" evidence="9">
    <location>
        <begin position="138"/>
        <end position="160"/>
    </location>
</feature>
<comment type="subcellular location">
    <subcellularLocation>
        <location evidence="1">Membrane</location>
        <topology evidence="1">Multi-pass membrane protein</topology>
    </subcellularLocation>
</comment>
<keyword evidence="5" id="KW-0864">Zinc transport</keyword>
<evidence type="ECO:0000256" key="1">
    <source>
        <dbReference type="ARBA" id="ARBA00004141"/>
    </source>
</evidence>
<evidence type="ECO:0000256" key="9">
    <source>
        <dbReference type="SAM" id="Phobius"/>
    </source>
</evidence>
<accession>A0AAX0WQK9</accession>
<dbReference type="RefSeq" id="WP_019234160.1">
    <property type="nucleotide sequence ID" value="NZ_CAAAHR010000036.1"/>
</dbReference>
<dbReference type="InterPro" id="IPR027470">
    <property type="entry name" value="Cation_efflux_CTD"/>
</dbReference>
<evidence type="ECO:0000259" key="11">
    <source>
        <dbReference type="Pfam" id="PF16916"/>
    </source>
</evidence>
<feature type="transmembrane region" description="Helical" evidence="9">
    <location>
        <begin position="106"/>
        <end position="126"/>
    </location>
</feature>
<dbReference type="InterPro" id="IPR036837">
    <property type="entry name" value="Cation_efflux_CTD_sf"/>
</dbReference>
<comment type="similarity">
    <text evidence="2">Belongs to the cation diffusion facilitator (CDF) transporter (TC 2.A.4) family. SLC30A subfamily.</text>
</comment>
<dbReference type="GO" id="GO:0005886">
    <property type="term" value="C:plasma membrane"/>
    <property type="evidence" value="ECO:0007669"/>
    <property type="project" value="TreeGrafter"/>
</dbReference>
<feature type="transmembrane region" description="Helical" evidence="9">
    <location>
        <begin position="36"/>
        <end position="54"/>
    </location>
</feature>
<sequence>MNRAFAIGIILNLAFVFIEAIYGWKVNSLSLLADAGHNLSDVAGLILAWAALLAGKLKPNPKHTYGWQRASILAAFSNAIFLLLAMGALSLEAISNLRHPLPTDGATIMAVAGVGILINTLTAWMLREQVNDLNIQGAFLHMAADAAVSAGVFITGGLYFAFGWVWLDPIASILIALVIVVSTSGLLRQSVHLLFDGVPFNINPVEVRSYLENLDGVSEIHDLHIWGMSTNETALTVHLIIPDGHPRDAFLQKVTDSLRARFGISHATIQIEKAPILHEFHHR</sequence>
<evidence type="ECO:0000256" key="7">
    <source>
        <dbReference type="ARBA" id="ARBA00023065"/>
    </source>
</evidence>
<evidence type="ECO:0000259" key="10">
    <source>
        <dbReference type="Pfam" id="PF01545"/>
    </source>
</evidence>
<name>A0AAX0WQK9_9GAMM</name>
<dbReference type="GO" id="GO:0005385">
    <property type="term" value="F:zinc ion transmembrane transporter activity"/>
    <property type="evidence" value="ECO:0007669"/>
    <property type="project" value="TreeGrafter"/>
</dbReference>
<dbReference type="NCBIfam" id="TIGR01297">
    <property type="entry name" value="CDF"/>
    <property type="match status" value="1"/>
</dbReference>
<feature type="transmembrane region" description="Helical" evidence="9">
    <location>
        <begin position="5"/>
        <end position="24"/>
    </location>
</feature>
<reference evidence="12" key="1">
    <citation type="submission" date="2017-12" db="EMBL/GenBank/DDBJ databases">
        <title>FDA dAtabase for Regulatory Grade micrObial Sequences (FDA-ARGOS): Supporting development and validation of Infectious Disease Dx tests.</title>
        <authorList>
            <person name="Kerrigan L."/>
            <person name="Tallon L.J."/>
            <person name="Sadzewicz L."/>
            <person name="Sengamalay N."/>
            <person name="Ott S."/>
            <person name="Godinez A."/>
            <person name="Nagaraj S."/>
            <person name="Vavikolanu K."/>
            <person name="Vyas G."/>
            <person name="Nadendla S."/>
            <person name="Aluvathingal J."/>
            <person name="Sichtig H."/>
        </authorList>
    </citation>
    <scope>NUCLEOTIDE SEQUENCE [LARGE SCALE GENOMIC DNA]</scope>
    <source>
        <strain evidence="12">FDAARGOS_200</strain>
    </source>
</reference>
<keyword evidence="7" id="KW-0406">Ion transport</keyword>
<evidence type="ECO:0000256" key="2">
    <source>
        <dbReference type="ARBA" id="ARBA00008873"/>
    </source>
</evidence>
<keyword evidence="6 9" id="KW-1133">Transmembrane helix</keyword>
<evidence type="ECO:0000313" key="12">
    <source>
        <dbReference type="EMBL" id="PNL60395.1"/>
    </source>
</evidence>
<dbReference type="InterPro" id="IPR027469">
    <property type="entry name" value="Cation_efflux_TMD_sf"/>
</dbReference>
<dbReference type="InterPro" id="IPR050681">
    <property type="entry name" value="CDF/SLC30A"/>
</dbReference>
<comment type="caution">
    <text evidence="12">The sequence shown here is derived from an EMBL/GenBank/DDBJ whole genome shotgun (WGS) entry which is preliminary data.</text>
</comment>
<keyword evidence="4 9" id="KW-0812">Transmembrane</keyword>